<evidence type="ECO:0000256" key="6">
    <source>
        <dbReference type="SAM" id="MobiDB-lite"/>
    </source>
</evidence>
<dbReference type="EMBL" id="JAVHNQ010000014">
    <property type="protein sequence ID" value="KAK6332865.1"/>
    <property type="molecule type" value="Genomic_DNA"/>
</dbReference>
<dbReference type="Gene3D" id="1.10.10.60">
    <property type="entry name" value="Homeodomain-like"/>
    <property type="match status" value="1"/>
</dbReference>
<gene>
    <name evidence="8" type="ORF">TWF696_002886</name>
</gene>
<evidence type="ECO:0000313" key="8">
    <source>
        <dbReference type="EMBL" id="KAK6332865.1"/>
    </source>
</evidence>
<evidence type="ECO:0000256" key="3">
    <source>
        <dbReference type="ARBA" id="ARBA00023242"/>
    </source>
</evidence>
<feature type="region of interest" description="Disordered" evidence="6">
    <location>
        <begin position="126"/>
        <end position="149"/>
    </location>
</feature>
<sequence length="555" mass="60749">MASTSTSSPATTQTFAFITHSPATLPNNLPPDVDDAKLARRRRRRTSMKDQAILEAEYAKNDRPDKSTRREIADRIGLEEKQVQIWFQNRRQTNRRKSKPLRAHEILPRNGTKCLDLSSDPFISSPYNPKTDTAEIPSPSSRASSPCPAVEPLVKTEVDVQQPRDTEVHMSDATEPDVSIGVSITSSSLSTSLEQPDIARKTSPIHFLLNPASETPDTSFQSTVADEPEFSQQTSIEKTAVEIQALSPTPLQNYVNPRRTGLIADTTPKLLKRSSSQVRLSMSFDGKATIVLEDDEETIASPRSSQTSASTLVESSQSTLNEATCTPPKRRTLDAKIWESCCDSQSSLPKEPVKEDSPRKALKAIRARGVVAAAKAAADARKQRAATTTITGEQPTKKKALAPKSTNGTVSSTITTPAAKKAKIQRSSPTKKDKPRKVVTATHKGPKKATPSPPLSAVKNQKRSPFRGLEKTVNGGNGKGKPGFTIYQSSDEGDSEKENWDPTSKTRKSRGQQQPSWRSKGGRSILEDLAGERVPQPNELEVIENLMSLRDGLWR</sequence>
<dbReference type="GO" id="GO:0005634">
    <property type="term" value="C:nucleus"/>
    <property type="evidence" value="ECO:0007669"/>
    <property type="project" value="UniProtKB-SubCell"/>
</dbReference>
<dbReference type="CDD" id="cd00086">
    <property type="entry name" value="homeodomain"/>
    <property type="match status" value="1"/>
</dbReference>
<reference evidence="8 9" key="1">
    <citation type="submission" date="2019-10" db="EMBL/GenBank/DDBJ databases">
        <authorList>
            <person name="Palmer J.M."/>
        </authorList>
    </citation>
    <scope>NUCLEOTIDE SEQUENCE [LARGE SCALE GENOMIC DNA]</scope>
    <source>
        <strain evidence="8 9">TWF696</strain>
    </source>
</reference>
<comment type="subcellular location">
    <subcellularLocation>
        <location evidence="4 5">Nucleus</location>
    </subcellularLocation>
</comment>
<dbReference type="InterPro" id="IPR001356">
    <property type="entry name" value="HD"/>
</dbReference>
<evidence type="ECO:0000256" key="1">
    <source>
        <dbReference type="ARBA" id="ARBA00023125"/>
    </source>
</evidence>
<evidence type="ECO:0000259" key="7">
    <source>
        <dbReference type="PROSITE" id="PS50071"/>
    </source>
</evidence>
<dbReference type="PANTHER" id="PTHR24324:SF9">
    <property type="entry name" value="HOMEOBOX DOMAIN-CONTAINING PROTEIN"/>
    <property type="match status" value="1"/>
</dbReference>
<feature type="DNA-binding region" description="Homeobox" evidence="4">
    <location>
        <begin position="39"/>
        <end position="98"/>
    </location>
</feature>
<organism evidence="8 9">
    <name type="scientific">Orbilia brochopaga</name>
    <dbReference type="NCBI Taxonomy" id="3140254"/>
    <lineage>
        <taxon>Eukaryota</taxon>
        <taxon>Fungi</taxon>
        <taxon>Dikarya</taxon>
        <taxon>Ascomycota</taxon>
        <taxon>Pezizomycotina</taxon>
        <taxon>Orbiliomycetes</taxon>
        <taxon>Orbiliales</taxon>
        <taxon>Orbiliaceae</taxon>
        <taxon>Orbilia</taxon>
    </lineage>
</organism>
<feature type="region of interest" description="Disordered" evidence="6">
    <location>
        <begin position="295"/>
        <end position="327"/>
    </location>
</feature>
<feature type="compositionally biased region" description="Low complexity" evidence="6">
    <location>
        <begin position="137"/>
        <end position="148"/>
    </location>
</feature>
<feature type="region of interest" description="Disordered" evidence="6">
    <location>
        <begin position="375"/>
        <end position="530"/>
    </location>
</feature>
<feature type="compositionally biased region" description="Polar residues" evidence="6">
    <location>
        <begin position="301"/>
        <end position="324"/>
    </location>
</feature>
<evidence type="ECO:0000256" key="5">
    <source>
        <dbReference type="RuleBase" id="RU000682"/>
    </source>
</evidence>
<dbReference type="InterPro" id="IPR017970">
    <property type="entry name" value="Homeobox_CS"/>
</dbReference>
<keyword evidence="1 4" id="KW-0238">DNA-binding</keyword>
<comment type="caution">
    <text evidence="8">The sequence shown here is derived from an EMBL/GenBank/DDBJ whole genome shotgun (WGS) entry which is preliminary data.</text>
</comment>
<dbReference type="SMART" id="SM00389">
    <property type="entry name" value="HOX"/>
    <property type="match status" value="1"/>
</dbReference>
<keyword evidence="2 4" id="KW-0371">Homeobox</keyword>
<dbReference type="GO" id="GO:0000981">
    <property type="term" value="F:DNA-binding transcription factor activity, RNA polymerase II-specific"/>
    <property type="evidence" value="ECO:0007669"/>
    <property type="project" value="InterPro"/>
</dbReference>
<dbReference type="InterPro" id="IPR009057">
    <property type="entry name" value="Homeodomain-like_sf"/>
</dbReference>
<dbReference type="GO" id="GO:0030154">
    <property type="term" value="P:cell differentiation"/>
    <property type="evidence" value="ECO:0007669"/>
    <property type="project" value="TreeGrafter"/>
</dbReference>
<dbReference type="Proteomes" id="UP001375240">
    <property type="component" value="Unassembled WGS sequence"/>
</dbReference>
<dbReference type="PANTHER" id="PTHR24324">
    <property type="entry name" value="HOMEOBOX PROTEIN HHEX"/>
    <property type="match status" value="1"/>
</dbReference>
<dbReference type="Pfam" id="PF00046">
    <property type="entry name" value="Homeodomain"/>
    <property type="match status" value="1"/>
</dbReference>
<feature type="domain" description="Homeobox" evidence="7">
    <location>
        <begin position="37"/>
        <end position="97"/>
    </location>
</feature>
<accession>A0AAV9U0G2</accession>
<evidence type="ECO:0000313" key="9">
    <source>
        <dbReference type="Proteomes" id="UP001375240"/>
    </source>
</evidence>
<dbReference type="InterPro" id="IPR051000">
    <property type="entry name" value="Homeobox_DNA-bind_prot"/>
</dbReference>
<evidence type="ECO:0000256" key="2">
    <source>
        <dbReference type="ARBA" id="ARBA00023155"/>
    </source>
</evidence>
<dbReference type="PROSITE" id="PS00027">
    <property type="entry name" value="HOMEOBOX_1"/>
    <property type="match status" value="1"/>
</dbReference>
<dbReference type="SUPFAM" id="SSF46689">
    <property type="entry name" value="Homeodomain-like"/>
    <property type="match status" value="1"/>
</dbReference>
<evidence type="ECO:0000256" key="4">
    <source>
        <dbReference type="PROSITE-ProRule" id="PRU00108"/>
    </source>
</evidence>
<protein>
    <recommendedName>
        <fullName evidence="7">Homeobox domain-containing protein</fullName>
    </recommendedName>
</protein>
<dbReference type="GO" id="GO:0000978">
    <property type="term" value="F:RNA polymerase II cis-regulatory region sequence-specific DNA binding"/>
    <property type="evidence" value="ECO:0007669"/>
    <property type="project" value="TreeGrafter"/>
</dbReference>
<dbReference type="AlphaFoldDB" id="A0AAV9U0G2"/>
<name>A0AAV9U0G2_9PEZI</name>
<proteinExistence type="predicted"/>
<dbReference type="PROSITE" id="PS50071">
    <property type="entry name" value="HOMEOBOX_2"/>
    <property type="match status" value="1"/>
</dbReference>
<feature type="compositionally biased region" description="Polar residues" evidence="6">
    <location>
        <begin position="404"/>
        <end position="416"/>
    </location>
</feature>
<keyword evidence="9" id="KW-1185">Reference proteome</keyword>
<keyword evidence="3 4" id="KW-0539">Nucleus</keyword>